<accession>A0ABY8WL14</accession>
<dbReference type="Pfam" id="PF08388">
    <property type="entry name" value="GIIM"/>
    <property type="match status" value="1"/>
</dbReference>
<evidence type="ECO:0000313" key="3">
    <source>
        <dbReference type="Proteomes" id="UP001240150"/>
    </source>
</evidence>
<dbReference type="InterPro" id="IPR013597">
    <property type="entry name" value="Mat_intron_G2"/>
</dbReference>
<evidence type="ECO:0000259" key="1">
    <source>
        <dbReference type="Pfam" id="PF08388"/>
    </source>
</evidence>
<evidence type="ECO:0000313" key="2">
    <source>
        <dbReference type="EMBL" id="WIM96435.1"/>
    </source>
</evidence>
<feature type="domain" description="Group II intron maturase-specific" evidence="1">
    <location>
        <begin position="2"/>
        <end position="34"/>
    </location>
</feature>
<organism evidence="2 3">
    <name type="scientific">Actinoplanes oblitus</name>
    <dbReference type="NCBI Taxonomy" id="3040509"/>
    <lineage>
        <taxon>Bacteria</taxon>
        <taxon>Bacillati</taxon>
        <taxon>Actinomycetota</taxon>
        <taxon>Actinomycetes</taxon>
        <taxon>Micromonosporales</taxon>
        <taxon>Micromonosporaceae</taxon>
        <taxon>Actinoplanes</taxon>
    </lineage>
</organism>
<dbReference type="Proteomes" id="UP001240150">
    <property type="component" value="Chromosome"/>
</dbReference>
<sequence length="35" mass="4221">MLARLNQVTHGWANYFRHAVAKHTFHTLDRFTWHG</sequence>
<name>A0ABY8WL14_9ACTN</name>
<reference evidence="2 3" key="1">
    <citation type="submission" date="2023-06" db="EMBL/GenBank/DDBJ databases">
        <authorList>
            <person name="Yushchuk O."/>
            <person name="Binda E."/>
            <person name="Ruckert-Reed C."/>
            <person name="Fedorenko V."/>
            <person name="Kalinowski J."/>
            <person name="Marinelli F."/>
        </authorList>
    </citation>
    <scope>NUCLEOTIDE SEQUENCE [LARGE SCALE GENOMIC DNA]</scope>
    <source>
        <strain evidence="2 3">NRRL 3884</strain>
    </source>
</reference>
<keyword evidence="3" id="KW-1185">Reference proteome</keyword>
<gene>
    <name evidence="2" type="ORF">ACTOB_008629</name>
</gene>
<protein>
    <submittedName>
        <fullName evidence="2">Group II intron maturase-specific domain-containing protein</fullName>
    </submittedName>
</protein>
<proteinExistence type="predicted"/>
<dbReference type="EMBL" id="CP126980">
    <property type="protein sequence ID" value="WIM96435.1"/>
    <property type="molecule type" value="Genomic_DNA"/>
</dbReference>
<dbReference type="RefSeq" id="WP_284917717.1">
    <property type="nucleotide sequence ID" value="NZ_CP126980.1"/>
</dbReference>